<gene>
    <name evidence="3" type="ORF">BJ975_002059</name>
    <name evidence="2" type="ORF">IDH50_17895</name>
</gene>
<name>A0A8I0KK56_9ACTN</name>
<proteinExistence type="predicted"/>
<comment type="caution">
    <text evidence="2">The sequence shown here is derived from an EMBL/GenBank/DDBJ whole genome shotgun (WGS) entry which is preliminary data.</text>
</comment>
<evidence type="ECO:0000313" key="5">
    <source>
        <dbReference type="Proteomes" id="UP000659061"/>
    </source>
</evidence>
<keyword evidence="4" id="KW-1185">Reference proteome</keyword>
<evidence type="ECO:0000313" key="3">
    <source>
        <dbReference type="EMBL" id="NYI38684.1"/>
    </source>
</evidence>
<dbReference type="RefSeq" id="WP_179425634.1">
    <property type="nucleotide sequence ID" value="NZ_BAAAMP010000016.1"/>
</dbReference>
<dbReference type="Proteomes" id="UP000659061">
    <property type="component" value="Unassembled WGS sequence"/>
</dbReference>
<evidence type="ECO:0000313" key="4">
    <source>
        <dbReference type="Proteomes" id="UP000587211"/>
    </source>
</evidence>
<dbReference type="EMBL" id="JACWMT010000004">
    <property type="protein sequence ID" value="MBD1272122.1"/>
    <property type="molecule type" value="Genomic_DNA"/>
</dbReference>
<evidence type="ECO:0000313" key="2">
    <source>
        <dbReference type="EMBL" id="MBD1272122.1"/>
    </source>
</evidence>
<accession>A0A8I0KK56</accession>
<dbReference type="EMBL" id="JACBZN010000001">
    <property type="protein sequence ID" value="NYI38684.1"/>
    <property type="molecule type" value="Genomic_DNA"/>
</dbReference>
<feature type="region of interest" description="Disordered" evidence="1">
    <location>
        <begin position="1"/>
        <end position="61"/>
    </location>
</feature>
<reference evidence="3 4" key="1">
    <citation type="submission" date="2020-07" db="EMBL/GenBank/DDBJ databases">
        <title>Sequencing the genomes of 1000 actinobacteria strains.</title>
        <authorList>
            <person name="Klenk H.-P."/>
        </authorList>
    </citation>
    <scope>NUCLEOTIDE SEQUENCE [LARGE SCALE GENOMIC DNA]</scope>
    <source>
        <strain evidence="3 4">DSM 19087</strain>
    </source>
</reference>
<dbReference type="AlphaFoldDB" id="A0A8I0KK56"/>
<reference evidence="2" key="2">
    <citation type="submission" date="2020-09" db="EMBL/GenBank/DDBJ databases">
        <title>Novel species in genus Aeromicrobium.</title>
        <authorList>
            <person name="Zhang G."/>
        </authorList>
    </citation>
    <scope>NUCLEOTIDE SEQUENCE</scope>
    <source>
        <strain evidence="2">SSW1-57</strain>
    </source>
</reference>
<sequence>MTTSPDEPLPDSPLPEVDPDLEPAAEPADAADQRREVWQNEDDALVPDAERIVPIDEDADD</sequence>
<organism evidence="2 5">
    <name type="scientific">Aeromicrobium tamlense</name>
    <dbReference type="NCBI Taxonomy" id="375541"/>
    <lineage>
        <taxon>Bacteria</taxon>
        <taxon>Bacillati</taxon>
        <taxon>Actinomycetota</taxon>
        <taxon>Actinomycetes</taxon>
        <taxon>Propionibacteriales</taxon>
        <taxon>Nocardioidaceae</taxon>
        <taxon>Aeromicrobium</taxon>
    </lineage>
</organism>
<dbReference type="Proteomes" id="UP000587211">
    <property type="component" value="Unassembled WGS sequence"/>
</dbReference>
<protein>
    <submittedName>
        <fullName evidence="2">Uncharacterized protein</fullName>
    </submittedName>
</protein>
<evidence type="ECO:0000256" key="1">
    <source>
        <dbReference type="SAM" id="MobiDB-lite"/>
    </source>
</evidence>